<sequence length="169" mass="17511">MGKGLSSASASAQAGAAQQTTSSCAASAGESAFQSAKAITIPTVPQICFGYRPAAMIFRGENGSGARRERERSPAGTGAEPGANGADPAGTEQAGGNAGPPGGNVRGLAWEYWQTSAERSPRLAGTRRPTRERRWPRGAARASGNASGPHRHPFHTLMILPPRRTFDAQ</sequence>
<dbReference type="EMBL" id="BOPG01000014">
    <property type="protein sequence ID" value="GIJ55187.1"/>
    <property type="molecule type" value="Genomic_DNA"/>
</dbReference>
<organism evidence="2 3">
    <name type="scientific">Virgisporangium aurantiacum</name>
    <dbReference type="NCBI Taxonomy" id="175570"/>
    <lineage>
        <taxon>Bacteria</taxon>
        <taxon>Bacillati</taxon>
        <taxon>Actinomycetota</taxon>
        <taxon>Actinomycetes</taxon>
        <taxon>Micromonosporales</taxon>
        <taxon>Micromonosporaceae</taxon>
        <taxon>Virgisporangium</taxon>
    </lineage>
</organism>
<name>A0A8J3Z220_9ACTN</name>
<dbReference type="Proteomes" id="UP000612585">
    <property type="component" value="Unassembled WGS sequence"/>
</dbReference>
<evidence type="ECO:0000313" key="2">
    <source>
        <dbReference type="EMBL" id="GIJ55187.1"/>
    </source>
</evidence>
<proteinExistence type="predicted"/>
<gene>
    <name evidence="2" type="ORF">Vau01_027030</name>
</gene>
<dbReference type="PROSITE" id="PS51257">
    <property type="entry name" value="PROKAR_LIPOPROTEIN"/>
    <property type="match status" value="1"/>
</dbReference>
<feature type="compositionally biased region" description="Gly residues" evidence="1">
    <location>
        <begin position="96"/>
        <end position="105"/>
    </location>
</feature>
<reference evidence="2" key="1">
    <citation type="submission" date="2021-01" db="EMBL/GenBank/DDBJ databases">
        <title>Whole genome shotgun sequence of Virgisporangium aurantiacum NBRC 16421.</title>
        <authorList>
            <person name="Komaki H."/>
            <person name="Tamura T."/>
        </authorList>
    </citation>
    <scope>NUCLEOTIDE SEQUENCE</scope>
    <source>
        <strain evidence="2">NBRC 16421</strain>
    </source>
</reference>
<protein>
    <submittedName>
        <fullName evidence="2">Uncharacterized protein</fullName>
    </submittedName>
</protein>
<evidence type="ECO:0000256" key="1">
    <source>
        <dbReference type="SAM" id="MobiDB-lite"/>
    </source>
</evidence>
<keyword evidence="3" id="KW-1185">Reference proteome</keyword>
<comment type="caution">
    <text evidence="2">The sequence shown here is derived from an EMBL/GenBank/DDBJ whole genome shotgun (WGS) entry which is preliminary data.</text>
</comment>
<dbReference type="AlphaFoldDB" id="A0A8J3Z220"/>
<feature type="region of interest" description="Disordered" evidence="1">
    <location>
        <begin position="62"/>
        <end position="155"/>
    </location>
</feature>
<feature type="compositionally biased region" description="Low complexity" evidence="1">
    <location>
        <begin position="137"/>
        <end position="148"/>
    </location>
</feature>
<accession>A0A8J3Z220</accession>
<evidence type="ECO:0000313" key="3">
    <source>
        <dbReference type="Proteomes" id="UP000612585"/>
    </source>
</evidence>